<sequence length="107" mass="11781">MGSAARLLVRISKRFRTRCRLLALASLTVVSVFRARHHRKSPWAGGVGESPTICQLEYDGPLRTLTINASGKTWGRVGKGFRTHLCCDLADQAPRHAGRCSYTRGGE</sequence>
<organism evidence="1 2">
    <name type="scientific">Phyllosticta citriasiana</name>
    <dbReference type="NCBI Taxonomy" id="595635"/>
    <lineage>
        <taxon>Eukaryota</taxon>
        <taxon>Fungi</taxon>
        <taxon>Dikarya</taxon>
        <taxon>Ascomycota</taxon>
        <taxon>Pezizomycotina</taxon>
        <taxon>Dothideomycetes</taxon>
        <taxon>Dothideomycetes incertae sedis</taxon>
        <taxon>Botryosphaeriales</taxon>
        <taxon>Phyllostictaceae</taxon>
        <taxon>Phyllosticta</taxon>
    </lineage>
</organism>
<name>A0ABR1KE93_9PEZI</name>
<dbReference type="Proteomes" id="UP001363622">
    <property type="component" value="Unassembled WGS sequence"/>
</dbReference>
<evidence type="ECO:0000313" key="1">
    <source>
        <dbReference type="EMBL" id="KAK7512154.1"/>
    </source>
</evidence>
<keyword evidence="2" id="KW-1185">Reference proteome</keyword>
<dbReference type="EMBL" id="JBBPHU010000011">
    <property type="protein sequence ID" value="KAK7512154.1"/>
    <property type="molecule type" value="Genomic_DNA"/>
</dbReference>
<accession>A0ABR1KE93</accession>
<gene>
    <name evidence="1" type="ORF">IWZ03DRAFT_52253</name>
</gene>
<proteinExistence type="predicted"/>
<reference evidence="1 2" key="1">
    <citation type="submission" date="2024-04" db="EMBL/GenBank/DDBJ databases">
        <title>Phyllosticta paracitricarpa is synonymous to the EU quarantine fungus P. citricarpa based on phylogenomic analyses.</title>
        <authorList>
            <consortium name="Lawrence Berkeley National Laboratory"/>
            <person name="Van Ingen-Buijs V.A."/>
            <person name="Van Westerhoven A.C."/>
            <person name="Haridas S."/>
            <person name="Skiadas P."/>
            <person name="Martin F."/>
            <person name="Groenewald J.Z."/>
            <person name="Crous P.W."/>
            <person name="Seidl M.F."/>
        </authorList>
    </citation>
    <scope>NUCLEOTIDE SEQUENCE [LARGE SCALE GENOMIC DNA]</scope>
    <source>
        <strain evidence="1 2">CBS 123371</strain>
    </source>
</reference>
<protein>
    <submittedName>
        <fullName evidence="1">Uncharacterized protein</fullName>
    </submittedName>
</protein>
<evidence type="ECO:0000313" key="2">
    <source>
        <dbReference type="Proteomes" id="UP001363622"/>
    </source>
</evidence>
<comment type="caution">
    <text evidence="1">The sequence shown here is derived from an EMBL/GenBank/DDBJ whole genome shotgun (WGS) entry which is preliminary data.</text>
</comment>